<accession>B5HS97</accession>
<name>B5HS97_STRX2</name>
<sequence length="298" mass="31714">MNWGVAHRIAGIAAAQAHRDLGIDRNSYVPVHQAVKTAGLVGMAQPMPRLFGVYFSPADNGPAVLLNANLNIVTQRHTAAHELGHHILHHRTAVDDDLSPALRWGNGSWPDEEKTAEAFAAWFLMPRPAVLAGLDRICQGQPASPEHVYRLARELGTSYAGTVRHLQNLRLLNADRARQWAKISPAALRSSLAGGAALPADAQVHVVTAASHLQRVHADAGDVLIARGAGAAFVSLPKGLARWTDAPPTAEPAAAAVVTDELSEPAVLDVSAAGWKEPVQLTVVRDAPRAGVHDVWPD</sequence>
<feature type="domain" description="IrrE N-terminal-like" evidence="1">
    <location>
        <begin position="58"/>
        <end position="133"/>
    </location>
</feature>
<dbReference type="InterPro" id="IPR010359">
    <property type="entry name" value="IrrE_HExxH"/>
</dbReference>
<dbReference type="AlphaFoldDB" id="B5HS97"/>
<dbReference type="Proteomes" id="UP000002785">
    <property type="component" value="Chromosome"/>
</dbReference>
<dbReference type="PANTHER" id="PTHR43236:SF1">
    <property type="entry name" value="BLL7220 PROTEIN"/>
    <property type="match status" value="1"/>
</dbReference>
<evidence type="ECO:0000313" key="2">
    <source>
        <dbReference type="EMBL" id="EDY55702.1"/>
    </source>
</evidence>
<protein>
    <recommendedName>
        <fullName evidence="1">IrrE N-terminal-like domain-containing protein</fullName>
    </recommendedName>
</protein>
<proteinExistence type="predicted"/>
<reference evidence="2" key="1">
    <citation type="submission" date="2009-10" db="EMBL/GenBank/DDBJ databases">
        <title>The genome sequence of Streptomyces sviceus strain ATCC 29083.</title>
        <authorList>
            <consortium name="The Broad Institute Genome Sequencing Platform"/>
            <consortium name="Broad Institute Microbial Sequencing Center"/>
            <person name="Fischbach M."/>
            <person name="Godfrey P."/>
            <person name="Ward D."/>
            <person name="Young S."/>
            <person name="Zeng Q."/>
            <person name="Koehrsen M."/>
            <person name="Alvarado L."/>
            <person name="Berlin A.M."/>
            <person name="Bochicchio J."/>
            <person name="Borenstein D."/>
            <person name="Chapman S.B."/>
            <person name="Chen Z."/>
            <person name="Engels R."/>
            <person name="Freedman E."/>
            <person name="Gellesch M."/>
            <person name="Goldberg J."/>
            <person name="Griggs A."/>
            <person name="Gujja S."/>
            <person name="Heilman E.R."/>
            <person name="Heiman D.I."/>
            <person name="Hepburn T.A."/>
            <person name="Howarth C."/>
            <person name="Jen D."/>
            <person name="Larson L."/>
            <person name="Lewis B."/>
            <person name="Mehta T."/>
            <person name="Park D."/>
            <person name="Pearson M."/>
            <person name="Richards J."/>
            <person name="Roberts A."/>
            <person name="Saif S."/>
            <person name="Shea T.D."/>
            <person name="Shenoy N."/>
            <person name="Sisk P."/>
            <person name="Stolte C."/>
            <person name="Sykes S.N."/>
            <person name="Thomson T."/>
            <person name="Walk T."/>
            <person name="White J."/>
            <person name="Yandava C."/>
            <person name="Straight P."/>
            <person name="Clardy J."/>
            <person name="Hung D."/>
            <person name="Kolter R."/>
            <person name="Mekalanos J."/>
            <person name="Walker S."/>
            <person name="Walsh C.T."/>
            <person name="Wieland-Brown L.C."/>
            <person name="Haas B."/>
            <person name="Nusbaum C."/>
            <person name="Birren B."/>
        </authorList>
    </citation>
    <scope>NUCLEOTIDE SEQUENCE [LARGE SCALE GENOMIC DNA]</scope>
    <source>
        <strain evidence="2">ATCC 29083</strain>
    </source>
</reference>
<dbReference type="eggNOG" id="COG2856">
    <property type="taxonomic scope" value="Bacteria"/>
</dbReference>
<dbReference type="InterPro" id="IPR052345">
    <property type="entry name" value="Rad_response_metalloprotease"/>
</dbReference>
<organism evidence="2 3">
    <name type="scientific">Streptomyces sviceus (strain ATCC 29083 / DSM 924 / JCM 4929 / NBRC 13980 / NCIMB 11184 / NRRL 5439 / UC 5370)</name>
    <dbReference type="NCBI Taxonomy" id="463191"/>
    <lineage>
        <taxon>Bacteria</taxon>
        <taxon>Bacillati</taxon>
        <taxon>Actinomycetota</taxon>
        <taxon>Actinomycetes</taxon>
        <taxon>Kitasatosporales</taxon>
        <taxon>Streptomycetaceae</taxon>
        <taxon>Streptomyces</taxon>
    </lineage>
</organism>
<dbReference type="EMBL" id="CM000951">
    <property type="protein sequence ID" value="EDY55702.1"/>
    <property type="molecule type" value="Genomic_DNA"/>
</dbReference>
<gene>
    <name evidence="2" type="ORF">SSEG_08878</name>
</gene>
<evidence type="ECO:0000313" key="3">
    <source>
        <dbReference type="Proteomes" id="UP000002785"/>
    </source>
</evidence>
<evidence type="ECO:0000259" key="1">
    <source>
        <dbReference type="Pfam" id="PF06114"/>
    </source>
</evidence>
<dbReference type="PANTHER" id="PTHR43236">
    <property type="entry name" value="ANTITOXIN HIGA1"/>
    <property type="match status" value="1"/>
</dbReference>
<keyword evidence="3" id="KW-1185">Reference proteome</keyword>
<dbReference type="HOGENOM" id="CLU_933553_0_0_11"/>
<dbReference type="Pfam" id="PF06114">
    <property type="entry name" value="Peptidase_M78"/>
    <property type="match status" value="1"/>
</dbReference>
<dbReference type="Gene3D" id="1.10.10.2910">
    <property type="match status" value="1"/>
</dbReference>
<dbReference type="OrthoDB" id="9794834at2"/>